<dbReference type="PANTHER" id="PTHR22639">
    <property type="entry name" value="GAG-RELATED PROTEIN"/>
    <property type="match status" value="1"/>
</dbReference>
<comment type="caution">
    <text evidence="4">The sequence shown here is derived from an EMBL/GenBank/DDBJ whole genome shotgun (WGS) entry which is preliminary data.</text>
</comment>
<evidence type="ECO:0000256" key="1">
    <source>
        <dbReference type="PROSITE-ProRule" id="PRU00047"/>
    </source>
</evidence>
<dbReference type="OrthoDB" id="3863715at2759"/>
<evidence type="ECO:0000313" key="6">
    <source>
        <dbReference type="Proteomes" id="UP000324800"/>
    </source>
</evidence>
<keyword evidence="1" id="KW-0479">Metal-binding</keyword>
<evidence type="ECO:0000313" key="4">
    <source>
        <dbReference type="EMBL" id="KAA6395216.1"/>
    </source>
</evidence>
<dbReference type="AlphaFoldDB" id="A0A5J4WKS3"/>
<dbReference type="InterPro" id="IPR001878">
    <property type="entry name" value="Znf_CCHC"/>
</dbReference>
<dbReference type="Proteomes" id="UP000324800">
    <property type="component" value="Unassembled WGS sequence"/>
</dbReference>
<evidence type="ECO:0000256" key="2">
    <source>
        <dbReference type="SAM" id="Coils"/>
    </source>
</evidence>
<dbReference type="GO" id="GO:0008270">
    <property type="term" value="F:zinc ion binding"/>
    <property type="evidence" value="ECO:0007669"/>
    <property type="project" value="UniProtKB-KW"/>
</dbReference>
<dbReference type="EMBL" id="SNRW01001740">
    <property type="protein sequence ID" value="KAA6395217.1"/>
    <property type="molecule type" value="Genomic_DNA"/>
</dbReference>
<gene>
    <name evidence="4" type="ORF">EZS28_009256</name>
    <name evidence="5" type="ORF">EZS28_009257</name>
</gene>
<keyword evidence="2" id="KW-0175">Coiled coil</keyword>
<dbReference type="PROSITE" id="PS50158">
    <property type="entry name" value="ZF_CCHC"/>
    <property type="match status" value="3"/>
</dbReference>
<dbReference type="InterPro" id="IPR036875">
    <property type="entry name" value="Znf_CCHC_sf"/>
</dbReference>
<dbReference type="PANTHER" id="PTHR22639:SF3">
    <property type="entry name" value="ZINC FINGER CCHC DOMAIN-CONTAINING PROTEIN 3"/>
    <property type="match status" value="1"/>
</dbReference>
<accession>A0A5J4WKS3</accession>
<protein>
    <recommendedName>
        <fullName evidence="3">CCHC-type domain-containing protein</fullName>
    </recommendedName>
</protein>
<dbReference type="SUPFAM" id="SSF57756">
    <property type="entry name" value="Retrovirus zinc finger-like domains"/>
    <property type="match status" value="2"/>
</dbReference>
<dbReference type="GO" id="GO:0003723">
    <property type="term" value="F:RNA binding"/>
    <property type="evidence" value="ECO:0007669"/>
    <property type="project" value="InterPro"/>
</dbReference>
<name>A0A5J4WKS3_9EUKA</name>
<organism evidence="4 6">
    <name type="scientific">Streblomastix strix</name>
    <dbReference type="NCBI Taxonomy" id="222440"/>
    <lineage>
        <taxon>Eukaryota</taxon>
        <taxon>Metamonada</taxon>
        <taxon>Preaxostyla</taxon>
        <taxon>Oxymonadida</taxon>
        <taxon>Streblomastigidae</taxon>
        <taxon>Streblomastix</taxon>
    </lineage>
</organism>
<dbReference type="InterPro" id="IPR042509">
    <property type="entry name" value="ZCCHC3"/>
</dbReference>
<evidence type="ECO:0000259" key="3">
    <source>
        <dbReference type="PROSITE" id="PS50158"/>
    </source>
</evidence>
<dbReference type="GO" id="GO:0003690">
    <property type="term" value="F:double-stranded DNA binding"/>
    <property type="evidence" value="ECO:0007669"/>
    <property type="project" value="InterPro"/>
</dbReference>
<evidence type="ECO:0000313" key="5">
    <source>
        <dbReference type="EMBL" id="KAA6395217.1"/>
    </source>
</evidence>
<proteinExistence type="predicted"/>
<dbReference type="EMBL" id="SNRW01001740">
    <property type="protein sequence ID" value="KAA6395216.1"/>
    <property type="molecule type" value="Genomic_DNA"/>
</dbReference>
<dbReference type="Pfam" id="PF00098">
    <property type="entry name" value="zf-CCHC"/>
    <property type="match status" value="3"/>
</dbReference>
<feature type="domain" description="CCHC-type" evidence="3">
    <location>
        <begin position="158"/>
        <end position="172"/>
    </location>
</feature>
<sequence>MRIVTTERCYHCGQLGHIYVNCPYHALKNATTAEERAQAEREIQKARAAVKGQGWRGSVHRIETKIEKMMDEQKNEQQNDIEQNNEQNDFEQNHSEQNISLVGQLNGTEGELNIDTESSNSDNKNKKAQVNFGQDVCFRCGRAGHKSKECTFEDNRICYICGEFGHVAKKCPTNQKLREERKKMRQAKK</sequence>
<dbReference type="Gene3D" id="4.10.60.10">
    <property type="entry name" value="Zinc finger, CCHC-type"/>
    <property type="match status" value="1"/>
</dbReference>
<feature type="domain" description="CCHC-type" evidence="3">
    <location>
        <begin position="137"/>
        <end position="150"/>
    </location>
</feature>
<reference evidence="4 6" key="1">
    <citation type="submission" date="2019-03" db="EMBL/GenBank/DDBJ databases">
        <title>Single cell metagenomics reveals metabolic interactions within the superorganism composed of flagellate Streblomastix strix and complex community of Bacteroidetes bacteria on its surface.</title>
        <authorList>
            <person name="Treitli S.C."/>
            <person name="Kolisko M."/>
            <person name="Husnik F."/>
            <person name="Keeling P."/>
            <person name="Hampl V."/>
        </authorList>
    </citation>
    <scope>NUCLEOTIDE SEQUENCE [LARGE SCALE GENOMIC DNA]</scope>
    <source>
        <strain evidence="4">ST1C</strain>
    </source>
</reference>
<feature type="coiled-coil region" evidence="2">
    <location>
        <begin position="27"/>
        <end position="94"/>
    </location>
</feature>
<keyword evidence="1" id="KW-0863">Zinc-finger</keyword>
<dbReference type="SMART" id="SM00343">
    <property type="entry name" value="ZnF_C2HC"/>
    <property type="match status" value="3"/>
</dbReference>
<dbReference type="GO" id="GO:0002218">
    <property type="term" value="P:activation of innate immune response"/>
    <property type="evidence" value="ECO:0007669"/>
    <property type="project" value="InterPro"/>
</dbReference>
<keyword evidence="1" id="KW-0862">Zinc</keyword>
<feature type="domain" description="CCHC-type" evidence="3">
    <location>
        <begin position="8"/>
        <end position="23"/>
    </location>
</feature>